<evidence type="ECO:0000313" key="2">
    <source>
        <dbReference type="EMBL" id="GGM68386.1"/>
    </source>
</evidence>
<sequence>MVTGAWTGARWGELTGLQRPRLQLFDDDTGHLIIDPDTGALHESDDGTLWLGPPKTPESARTISLPPFLVRLLRAHLATVRGSPLPGVRVIQGGWHRLYVRCLEG</sequence>
<dbReference type="InterPro" id="IPR011010">
    <property type="entry name" value="DNA_brk_join_enz"/>
</dbReference>
<dbReference type="Gene3D" id="1.10.443.10">
    <property type="entry name" value="Intergrase catalytic core"/>
    <property type="match status" value="1"/>
</dbReference>
<reference evidence="2" key="2">
    <citation type="submission" date="2020-09" db="EMBL/GenBank/DDBJ databases">
        <authorList>
            <person name="Sun Q."/>
            <person name="Zhou Y."/>
        </authorList>
    </citation>
    <scope>NUCLEOTIDE SEQUENCE</scope>
    <source>
        <strain evidence="2">CGMCC 4.5737</strain>
    </source>
</reference>
<dbReference type="GO" id="GO:0015074">
    <property type="term" value="P:DNA integration"/>
    <property type="evidence" value="ECO:0007669"/>
    <property type="project" value="InterPro"/>
</dbReference>
<dbReference type="Proteomes" id="UP000637578">
    <property type="component" value="Unassembled WGS sequence"/>
</dbReference>
<dbReference type="GO" id="GO:0006310">
    <property type="term" value="P:DNA recombination"/>
    <property type="evidence" value="ECO:0007669"/>
    <property type="project" value="UniProtKB-KW"/>
</dbReference>
<accession>A0A8J3CIV1</accession>
<proteinExistence type="predicted"/>
<dbReference type="SUPFAM" id="SSF56349">
    <property type="entry name" value="DNA breaking-rejoining enzymes"/>
    <property type="match status" value="1"/>
</dbReference>
<protein>
    <submittedName>
        <fullName evidence="2">Uncharacterized protein</fullName>
    </submittedName>
</protein>
<dbReference type="InterPro" id="IPR013762">
    <property type="entry name" value="Integrase-like_cat_sf"/>
</dbReference>
<dbReference type="EMBL" id="BMMK01000022">
    <property type="protein sequence ID" value="GGM68386.1"/>
    <property type="molecule type" value="Genomic_DNA"/>
</dbReference>
<comment type="caution">
    <text evidence="2">The sequence shown here is derived from an EMBL/GenBank/DDBJ whole genome shotgun (WGS) entry which is preliminary data.</text>
</comment>
<dbReference type="GO" id="GO:0003677">
    <property type="term" value="F:DNA binding"/>
    <property type="evidence" value="ECO:0007669"/>
    <property type="project" value="InterPro"/>
</dbReference>
<gene>
    <name evidence="2" type="ORF">GCM10012275_43590</name>
</gene>
<name>A0A8J3CIV1_9PSEU</name>
<keyword evidence="3" id="KW-1185">Reference proteome</keyword>
<organism evidence="2 3">
    <name type="scientific">Longimycelium tulufanense</name>
    <dbReference type="NCBI Taxonomy" id="907463"/>
    <lineage>
        <taxon>Bacteria</taxon>
        <taxon>Bacillati</taxon>
        <taxon>Actinomycetota</taxon>
        <taxon>Actinomycetes</taxon>
        <taxon>Pseudonocardiales</taxon>
        <taxon>Pseudonocardiaceae</taxon>
        <taxon>Longimycelium</taxon>
    </lineage>
</organism>
<reference evidence="2" key="1">
    <citation type="journal article" date="2014" name="Int. J. Syst. Evol. Microbiol.">
        <title>Complete genome sequence of Corynebacterium casei LMG S-19264T (=DSM 44701T), isolated from a smear-ripened cheese.</title>
        <authorList>
            <consortium name="US DOE Joint Genome Institute (JGI-PGF)"/>
            <person name="Walter F."/>
            <person name="Albersmeier A."/>
            <person name="Kalinowski J."/>
            <person name="Ruckert C."/>
        </authorList>
    </citation>
    <scope>NUCLEOTIDE SEQUENCE</scope>
    <source>
        <strain evidence="2">CGMCC 4.5737</strain>
    </source>
</reference>
<evidence type="ECO:0000256" key="1">
    <source>
        <dbReference type="ARBA" id="ARBA00023172"/>
    </source>
</evidence>
<dbReference type="AlphaFoldDB" id="A0A8J3CIV1"/>
<evidence type="ECO:0000313" key="3">
    <source>
        <dbReference type="Proteomes" id="UP000637578"/>
    </source>
</evidence>
<keyword evidence="1" id="KW-0233">DNA recombination</keyword>